<evidence type="ECO:0000259" key="5">
    <source>
        <dbReference type="Pfam" id="PF13545"/>
    </source>
</evidence>
<dbReference type="AlphaFoldDB" id="A0A7W7F019"/>
<dbReference type="InterPro" id="IPR050397">
    <property type="entry name" value="Env_Response_Regulators"/>
</dbReference>
<dbReference type="GO" id="GO:0003700">
    <property type="term" value="F:DNA-binding transcription factor activity"/>
    <property type="evidence" value="ECO:0007669"/>
    <property type="project" value="TreeGrafter"/>
</dbReference>
<dbReference type="Pfam" id="PF13545">
    <property type="entry name" value="HTH_Crp_2"/>
    <property type="match status" value="1"/>
</dbReference>
<keyword evidence="7" id="KW-1185">Reference proteome</keyword>
<dbReference type="PANTHER" id="PTHR24567">
    <property type="entry name" value="CRP FAMILY TRANSCRIPTIONAL REGULATORY PROTEIN"/>
    <property type="match status" value="1"/>
</dbReference>
<keyword evidence="1" id="KW-0805">Transcription regulation</keyword>
<dbReference type="SUPFAM" id="SSF51206">
    <property type="entry name" value="cAMP-binding domain-like"/>
    <property type="match status" value="1"/>
</dbReference>
<dbReference type="EMBL" id="JACHNY010000013">
    <property type="protein sequence ID" value="MBB4619699.1"/>
    <property type="molecule type" value="Genomic_DNA"/>
</dbReference>
<dbReference type="InterPro" id="IPR012318">
    <property type="entry name" value="HTH_CRP"/>
</dbReference>
<feature type="domain" description="Cyclic nucleotide-binding" evidence="4">
    <location>
        <begin position="34"/>
        <end position="119"/>
    </location>
</feature>
<comment type="caution">
    <text evidence="6">The sequence shown here is derived from an EMBL/GenBank/DDBJ whole genome shotgun (WGS) entry which is preliminary data.</text>
</comment>
<dbReference type="CDD" id="cd00038">
    <property type="entry name" value="CAP_ED"/>
    <property type="match status" value="1"/>
</dbReference>
<dbReference type="Gene3D" id="1.10.10.10">
    <property type="entry name" value="Winged helix-like DNA-binding domain superfamily/Winged helix DNA-binding domain"/>
    <property type="match status" value="1"/>
</dbReference>
<dbReference type="InterPro" id="IPR014710">
    <property type="entry name" value="RmlC-like_jellyroll"/>
</dbReference>
<dbReference type="PANTHER" id="PTHR24567:SF74">
    <property type="entry name" value="HTH-TYPE TRANSCRIPTIONAL REGULATOR ARCR"/>
    <property type="match status" value="1"/>
</dbReference>
<evidence type="ECO:0000313" key="6">
    <source>
        <dbReference type="EMBL" id="MBB4619699.1"/>
    </source>
</evidence>
<evidence type="ECO:0000313" key="7">
    <source>
        <dbReference type="Proteomes" id="UP000574769"/>
    </source>
</evidence>
<dbReference type="Pfam" id="PF00027">
    <property type="entry name" value="cNMP_binding"/>
    <property type="match status" value="1"/>
</dbReference>
<dbReference type="InterPro" id="IPR036390">
    <property type="entry name" value="WH_DNA-bd_sf"/>
</dbReference>
<name>A0A7W7F019_9SPHN</name>
<organism evidence="6 7">
    <name type="scientific">Sphingomonas abaci</name>
    <dbReference type="NCBI Taxonomy" id="237611"/>
    <lineage>
        <taxon>Bacteria</taxon>
        <taxon>Pseudomonadati</taxon>
        <taxon>Pseudomonadota</taxon>
        <taxon>Alphaproteobacteria</taxon>
        <taxon>Sphingomonadales</taxon>
        <taxon>Sphingomonadaceae</taxon>
        <taxon>Sphingomonas</taxon>
    </lineage>
</organism>
<dbReference type="GO" id="GO:0003677">
    <property type="term" value="F:DNA binding"/>
    <property type="evidence" value="ECO:0007669"/>
    <property type="project" value="UniProtKB-KW"/>
</dbReference>
<evidence type="ECO:0000259" key="4">
    <source>
        <dbReference type="Pfam" id="PF00027"/>
    </source>
</evidence>
<dbReference type="Proteomes" id="UP000574769">
    <property type="component" value="Unassembled WGS sequence"/>
</dbReference>
<dbReference type="Gene3D" id="2.60.120.10">
    <property type="entry name" value="Jelly Rolls"/>
    <property type="match status" value="1"/>
</dbReference>
<dbReference type="RefSeq" id="WP_184116941.1">
    <property type="nucleotide sequence ID" value="NZ_JACHNY010000013.1"/>
</dbReference>
<dbReference type="SUPFAM" id="SSF46785">
    <property type="entry name" value="Winged helix' DNA-binding domain"/>
    <property type="match status" value="1"/>
</dbReference>
<sequence length="248" mass="26859">MSGHAQSFTRNGLLSRMTATDYALLQPDLERVALTQRQVLDEPDQPVNHVYFIERGIGSLIAVQEDGSEIEVGLFGYEGLYGVSAILRADRSPLRSVIQLGDGSALRISSAALAAACDRSVALRTLLLRYVQSTIVQTAQTAASNAQYALPERLARWLLMCHDRSEGDEMTLTHEFLSVMLAVRRSGVTVTLHLLEGTGAVRGTRGLITVRDRARLEEIAGDSYGRAEAEYRRLVGPFGRGAAAAGSA</sequence>
<evidence type="ECO:0000256" key="3">
    <source>
        <dbReference type="ARBA" id="ARBA00023163"/>
    </source>
</evidence>
<reference evidence="6 7" key="1">
    <citation type="submission" date="2020-08" db="EMBL/GenBank/DDBJ databases">
        <title>Genomic Encyclopedia of Type Strains, Phase IV (KMG-IV): sequencing the most valuable type-strain genomes for metagenomic binning, comparative biology and taxonomic classification.</title>
        <authorList>
            <person name="Goeker M."/>
        </authorList>
    </citation>
    <scope>NUCLEOTIDE SEQUENCE [LARGE SCALE GENOMIC DNA]</scope>
    <source>
        <strain evidence="6 7">DSM 15867</strain>
    </source>
</reference>
<accession>A0A7W7F019</accession>
<gene>
    <name evidence="6" type="ORF">GGQ96_003858</name>
</gene>
<dbReference type="InterPro" id="IPR036388">
    <property type="entry name" value="WH-like_DNA-bd_sf"/>
</dbReference>
<evidence type="ECO:0000256" key="1">
    <source>
        <dbReference type="ARBA" id="ARBA00023015"/>
    </source>
</evidence>
<dbReference type="InterPro" id="IPR000595">
    <property type="entry name" value="cNMP-bd_dom"/>
</dbReference>
<dbReference type="InterPro" id="IPR018490">
    <property type="entry name" value="cNMP-bd_dom_sf"/>
</dbReference>
<keyword evidence="3" id="KW-0804">Transcription</keyword>
<keyword evidence="2" id="KW-0238">DNA-binding</keyword>
<feature type="domain" description="HTH crp-type" evidence="5">
    <location>
        <begin position="152"/>
        <end position="219"/>
    </location>
</feature>
<protein>
    <submittedName>
        <fullName evidence="6">CRP-like cAMP-binding protein</fullName>
    </submittedName>
</protein>
<proteinExistence type="predicted"/>
<dbReference type="GO" id="GO:0005829">
    <property type="term" value="C:cytosol"/>
    <property type="evidence" value="ECO:0007669"/>
    <property type="project" value="TreeGrafter"/>
</dbReference>
<evidence type="ECO:0000256" key="2">
    <source>
        <dbReference type="ARBA" id="ARBA00023125"/>
    </source>
</evidence>